<gene>
    <name evidence="1" type="ORF">ACIBG2_35955</name>
</gene>
<dbReference type="RefSeq" id="WP_397088375.1">
    <property type="nucleotide sequence ID" value="NZ_JBITGY010000010.1"/>
</dbReference>
<reference evidence="1 2" key="1">
    <citation type="submission" date="2024-10" db="EMBL/GenBank/DDBJ databases">
        <title>The Natural Products Discovery Center: Release of the First 8490 Sequenced Strains for Exploring Actinobacteria Biosynthetic Diversity.</title>
        <authorList>
            <person name="Kalkreuter E."/>
            <person name="Kautsar S.A."/>
            <person name="Yang D."/>
            <person name="Bader C.D."/>
            <person name="Teijaro C.N."/>
            <person name="Fluegel L."/>
            <person name="Davis C.M."/>
            <person name="Simpson J.R."/>
            <person name="Lauterbach L."/>
            <person name="Steele A.D."/>
            <person name="Gui C."/>
            <person name="Meng S."/>
            <person name="Li G."/>
            <person name="Viehrig K."/>
            <person name="Ye F."/>
            <person name="Su P."/>
            <person name="Kiefer A.F."/>
            <person name="Nichols A."/>
            <person name="Cepeda A.J."/>
            <person name="Yan W."/>
            <person name="Fan B."/>
            <person name="Jiang Y."/>
            <person name="Adhikari A."/>
            <person name="Zheng C.-J."/>
            <person name="Schuster L."/>
            <person name="Cowan T.M."/>
            <person name="Smanski M.J."/>
            <person name="Chevrette M.G."/>
            <person name="De Carvalho L.P.S."/>
            <person name="Shen B."/>
        </authorList>
    </citation>
    <scope>NUCLEOTIDE SEQUENCE [LARGE SCALE GENOMIC DNA]</scope>
    <source>
        <strain evidence="1 2">NPDC050545</strain>
    </source>
</reference>
<accession>A0ABW7Z3T4</accession>
<protein>
    <submittedName>
        <fullName evidence="1">Uncharacterized protein</fullName>
    </submittedName>
</protein>
<evidence type="ECO:0000313" key="1">
    <source>
        <dbReference type="EMBL" id="MFI6502821.1"/>
    </source>
</evidence>
<keyword evidence="2" id="KW-1185">Reference proteome</keyword>
<comment type="caution">
    <text evidence="1">The sequence shown here is derived from an EMBL/GenBank/DDBJ whole genome shotgun (WGS) entry which is preliminary data.</text>
</comment>
<dbReference type="Proteomes" id="UP001612741">
    <property type="component" value="Unassembled WGS sequence"/>
</dbReference>
<proteinExistence type="predicted"/>
<evidence type="ECO:0000313" key="2">
    <source>
        <dbReference type="Proteomes" id="UP001612741"/>
    </source>
</evidence>
<dbReference type="Gene3D" id="3.40.30.120">
    <property type="match status" value="1"/>
</dbReference>
<name>A0ABW7Z3T4_9ACTN</name>
<dbReference type="EMBL" id="JBITGY010000010">
    <property type="protein sequence ID" value="MFI6502821.1"/>
    <property type="molecule type" value="Genomic_DNA"/>
</dbReference>
<sequence>MAQIAEELRARPGHEPLWEAVTQAVFARFTLGLPSGEQSDGDEEWSAGVRRMTRHPAVVGEPMVKGGSAVPCTALLVRPDGYVAWASDAPEPDAASRASLEAAIARWSLGPG</sequence>
<organism evidence="1 2">
    <name type="scientific">Nonomuraea typhae</name>
    <dbReference type="NCBI Taxonomy" id="2603600"/>
    <lineage>
        <taxon>Bacteria</taxon>
        <taxon>Bacillati</taxon>
        <taxon>Actinomycetota</taxon>
        <taxon>Actinomycetes</taxon>
        <taxon>Streptosporangiales</taxon>
        <taxon>Streptosporangiaceae</taxon>
        <taxon>Nonomuraea</taxon>
    </lineage>
</organism>
<dbReference type="Pfam" id="PF21274">
    <property type="entry name" value="Rng_hyd_C"/>
    <property type="match status" value="1"/>
</dbReference>